<dbReference type="Gene3D" id="3.10.20.440">
    <property type="entry name" value="2Fe-2S iron-sulphur cluster binding domain, sarcosine oxidase, alpha subunit, N-terminal domain"/>
    <property type="match status" value="1"/>
</dbReference>
<evidence type="ECO:0000313" key="3">
    <source>
        <dbReference type="Proteomes" id="UP000060602"/>
    </source>
</evidence>
<dbReference type="SUPFAM" id="SSF54292">
    <property type="entry name" value="2Fe-2S ferredoxin-like"/>
    <property type="match status" value="1"/>
</dbReference>
<dbReference type="GO" id="GO:0016491">
    <property type="term" value="F:oxidoreductase activity"/>
    <property type="evidence" value="ECO:0007669"/>
    <property type="project" value="UniProtKB-KW"/>
</dbReference>
<dbReference type="InterPro" id="IPR042204">
    <property type="entry name" value="2Fe-2S-bd_N"/>
</dbReference>
<protein>
    <submittedName>
        <fullName evidence="2">(2Fe-2S)-binding protein</fullName>
    </submittedName>
</protein>
<dbReference type="EMBL" id="CP014060">
    <property type="protein sequence ID" value="AMG35817.1"/>
    <property type="molecule type" value="Genomic_DNA"/>
</dbReference>
<dbReference type="Pfam" id="PF13510">
    <property type="entry name" value="Fer2_4"/>
    <property type="match status" value="1"/>
</dbReference>
<reference evidence="3" key="1">
    <citation type="submission" date="2015-12" db="EMBL/GenBank/DDBJ databases">
        <title>FDA dAtabase for Regulatory Grade micrObial Sequences (FDA-ARGOS): Supporting development and validation of Infectious Disease Dx tests.</title>
        <authorList>
            <person name="Case J."/>
            <person name="Tallon L."/>
            <person name="Sadzewicz L."/>
            <person name="Sengamalay N."/>
            <person name="Ott S."/>
            <person name="Godinez A."/>
            <person name="Nagaraj S."/>
            <person name="Nadendla S."/>
            <person name="Sichtig H."/>
        </authorList>
    </citation>
    <scope>NUCLEOTIDE SEQUENCE [LARGE SCALE GENOMIC DNA]</scope>
    <source>
        <strain evidence="3">FDAARGOS_147</strain>
    </source>
</reference>
<dbReference type="Proteomes" id="UP000060602">
    <property type="component" value="Chromosome"/>
</dbReference>
<evidence type="ECO:0000313" key="2">
    <source>
        <dbReference type="EMBL" id="AMG35817.1"/>
    </source>
</evidence>
<evidence type="ECO:0000256" key="1">
    <source>
        <dbReference type="ARBA" id="ARBA00023002"/>
    </source>
</evidence>
<name>A0A0X8NWU5_ALCXX</name>
<proteinExistence type="predicted"/>
<organism evidence="2 3">
    <name type="scientific">Alcaligenes xylosoxydans xylosoxydans</name>
    <name type="common">Achromobacter xylosoxidans</name>
    <dbReference type="NCBI Taxonomy" id="85698"/>
    <lineage>
        <taxon>Bacteria</taxon>
        <taxon>Pseudomonadati</taxon>
        <taxon>Pseudomonadota</taxon>
        <taxon>Betaproteobacteria</taxon>
        <taxon>Burkholderiales</taxon>
        <taxon>Alcaligenaceae</taxon>
        <taxon>Achromobacter</taxon>
    </lineage>
</organism>
<dbReference type="GO" id="GO:0051536">
    <property type="term" value="F:iron-sulfur cluster binding"/>
    <property type="evidence" value="ECO:0007669"/>
    <property type="project" value="InterPro"/>
</dbReference>
<accession>A0A0X8NWU5</accession>
<keyword evidence="1" id="KW-0560">Oxidoreductase</keyword>
<dbReference type="RefSeq" id="WP_061071615.1">
    <property type="nucleotide sequence ID" value="NZ_CP014060.2"/>
</dbReference>
<gene>
    <name evidence="2" type="ORF">AL504_07080</name>
</gene>
<dbReference type="AlphaFoldDB" id="A0A0X8NWU5"/>
<sequence>MFRKLPESDAPALTLTIDGEAVSAAPGETVAAVLLRQRTPASRTTPVHESPRAPFCMMGVCFDCLAIVDGVASTQTCLVTVRDGMRVERQFGKRSVLP</sequence>
<dbReference type="InterPro" id="IPR036010">
    <property type="entry name" value="2Fe-2S_ferredoxin-like_sf"/>
</dbReference>